<protein>
    <submittedName>
        <fullName evidence="5">Putative HTH-type transcriptional regulator YdfH</fullName>
    </submittedName>
</protein>
<evidence type="ECO:0000313" key="6">
    <source>
        <dbReference type="Proteomes" id="UP000223606"/>
    </source>
</evidence>
<dbReference type="SMART" id="SM00345">
    <property type="entry name" value="HTH_GNTR"/>
    <property type="match status" value="1"/>
</dbReference>
<dbReference type="PROSITE" id="PS50949">
    <property type="entry name" value="HTH_GNTR"/>
    <property type="match status" value="1"/>
</dbReference>
<evidence type="ECO:0000256" key="2">
    <source>
        <dbReference type="ARBA" id="ARBA00023125"/>
    </source>
</evidence>
<dbReference type="InterPro" id="IPR036388">
    <property type="entry name" value="WH-like_DNA-bd_sf"/>
</dbReference>
<keyword evidence="2" id="KW-0238">DNA-binding</keyword>
<proteinExistence type="predicted"/>
<dbReference type="InterPro" id="IPR000524">
    <property type="entry name" value="Tscrpt_reg_HTH_GntR"/>
</dbReference>
<keyword evidence="6" id="KW-1185">Reference proteome</keyword>
<gene>
    <name evidence="5" type="primary">ydfH_7</name>
    <name evidence="5" type="ORF">HDIA_3903</name>
</gene>
<dbReference type="Pfam" id="PF07729">
    <property type="entry name" value="FCD"/>
    <property type="match status" value="1"/>
</dbReference>
<feature type="domain" description="HTH gntR-type" evidence="4">
    <location>
        <begin position="15"/>
        <end position="82"/>
    </location>
</feature>
<dbReference type="Gene3D" id="1.10.10.10">
    <property type="entry name" value="Winged helix-like DNA-binding domain superfamily/Winged helix DNA-binding domain"/>
    <property type="match status" value="1"/>
</dbReference>
<dbReference type="GO" id="GO:0003677">
    <property type="term" value="F:DNA binding"/>
    <property type="evidence" value="ECO:0007669"/>
    <property type="project" value="UniProtKB-KW"/>
</dbReference>
<evidence type="ECO:0000313" key="5">
    <source>
        <dbReference type="EMBL" id="SON57444.1"/>
    </source>
</evidence>
<dbReference type="Proteomes" id="UP000223606">
    <property type="component" value="Chromosome 1"/>
</dbReference>
<dbReference type="Pfam" id="PF00392">
    <property type="entry name" value="GntR"/>
    <property type="match status" value="1"/>
</dbReference>
<dbReference type="InterPro" id="IPR008920">
    <property type="entry name" value="TF_FadR/GntR_C"/>
</dbReference>
<dbReference type="SMART" id="SM00895">
    <property type="entry name" value="FCD"/>
    <property type="match status" value="1"/>
</dbReference>
<dbReference type="KEGG" id="hdi:HDIA_3903"/>
<dbReference type="GO" id="GO:0003700">
    <property type="term" value="F:DNA-binding transcription factor activity"/>
    <property type="evidence" value="ECO:0007669"/>
    <property type="project" value="InterPro"/>
</dbReference>
<reference evidence="6" key="1">
    <citation type="submission" date="2017-09" db="EMBL/GenBank/DDBJ databases">
        <title>Genome sequence of Nannocystis excedens DSM 71.</title>
        <authorList>
            <person name="Blom J."/>
        </authorList>
    </citation>
    <scope>NUCLEOTIDE SEQUENCE [LARGE SCALE GENOMIC DNA]</scope>
    <source>
        <strain evidence="6">type strain: E19</strain>
    </source>
</reference>
<evidence type="ECO:0000259" key="4">
    <source>
        <dbReference type="PROSITE" id="PS50949"/>
    </source>
</evidence>
<dbReference type="EMBL" id="LT960614">
    <property type="protein sequence ID" value="SON57444.1"/>
    <property type="molecule type" value="Genomic_DNA"/>
</dbReference>
<dbReference type="PRINTS" id="PR00035">
    <property type="entry name" value="HTHGNTR"/>
</dbReference>
<keyword evidence="1" id="KW-0805">Transcription regulation</keyword>
<dbReference type="RefSeq" id="WP_099557695.1">
    <property type="nucleotide sequence ID" value="NZ_LT960614.1"/>
</dbReference>
<accession>A0A2C9DAU3</accession>
<name>A0A2C9DAU3_9HYPH</name>
<sequence>MEATQNAQWTIDLSVAVGPQLRRILRERIIRADLTPGSLLSEAEIARSYAVSRQPVREAFIKLAEEGLVEVRPQRGTVVRKISRSQVMDARFVREAVEADIVKLLAKCIDRAAISELRKLLALQKEAAKGDRIRFMELDDQFHRTLAAAAGRGGAWHVIEESKAQMDRVRFLSFGQFPMDKLIAQHEAVVDAVAEGRTDDAEASMRGHLREVLVDLPKIAEAVPDYFEA</sequence>
<dbReference type="AlphaFoldDB" id="A0A2C9DAU3"/>
<dbReference type="SUPFAM" id="SSF46785">
    <property type="entry name" value="Winged helix' DNA-binding domain"/>
    <property type="match status" value="1"/>
</dbReference>
<organism evidence="5 6">
    <name type="scientific">Hartmannibacter diazotrophicus</name>
    <dbReference type="NCBI Taxonomy" id="1482074"/>
    <lineage>
        <taxon>Bacteria</taxon>
        <taxon>Pseudomonadati</taxon>
        <taxon>Pseudomonadota</taxon>
        <taxon>Alphaproteobacteria</taxon>
        <taxon>Hyphomicrobiales</taxon>
        <taxon>Pleomorphomonadaceae</taxon>
        <taxon>Hartmannibacter</taxon>
    </lineage>
</organism>
<dbReference type="OrthoDB" id="9788098at2"/>
<dbReference type="Gene3D" id="1.20.120.530">
    <property type="entry name" value="GntR ligand-binding domain-like"/>
    <property type="match status" value="1"/>
</dbReference>
<dbReference type="CDD" id="cd07377">
    <property type="entry name" value="WHTH_GntR"/>
    <property type="match status" value="1"/>
</dbReference>
<evidence type="ECO:0000256" key="3">
    <source>
        <dbReference type="ARBA" id="ARBA00023163"/>
    </source>
</evidence>
<dbReference type="PANTHER" id="PTHR43537:SF6">
    <property type="entry name" value="HTH-TYPE TRANSCRIPTIONAL REPRESSOR RSPR"/>
    <property type="match status" value="1"/>
</dbReference>
<dbReference type="InterPro" id="IPR011711">
    <property type="entry name" value="GntR_C"/>
</dbReference>
<dbReference type="PANTHER" id="PTHR43537">
    <property type="entry name" value="TRANSCRIPTIONAL REGULATOR, GNTR FAMILY"/>
    <property type="match status" value="1"/>
</dbReference>
<keyword evidence="3" id="KW-0804">Transcription</keyword>
<dbReference type="SUPFAM" id="SSF48008">
    <property type="entry name" value="GntR ligand-binding domain-like"/>
    <property type="match status" value="1"/>
</dbReference>
<dbReference type="InterPro" id="IPR036390">
    <property type="entry name" value="WH_DNA-bd_sf"/>
</dbReference>
<evidence type="ECO:0000256" key="1">
    <source>
        <dbReference type="ARBA" id="ARBA00023015"/>
    </source>
</evidence>